<dbReference type="Proteomes" id="UP000187822">
    <property type="component" value="Chromosome I"/>
</dbReference>
<evidence type="ECO:0000313" key="4">
    <source>
        <dbReference type="Proteomes" id="UP000187822"/>
    </source>
</evidence>
<dbReference type="EMBL" id="LT719092">
    <property type="protein sequence ID" value="SJK84304.1"/>
    <property type="molecule type" value="Genomic_DNA"/>
</dbReference>
<proteinExistence type="predicted"/>
<accession>A0A1N5T417</accession>
<protein>
    <submittedName>
        <fullName evidence="2">Uncharacterized protein</fullName>
    </submittedName>
</protein>
<dbReference type="RefSeq" id="WP_021789086.1">
    <property type="nucleotide sequence ID" value="NZ_LT671858.1"/>
</dbReference>
<feature type="transmembrane region" description="Helical" evidence="1">
    <location>
        <begin position="7"/>
        <end position="26"/>
    </location>
</feature>
<reference evidence="4" key="2">
    <citation type="submission" date="2016-06" db="EMBL/GenBank/DDBJ databases">
        <authorList>
            <person name="Toshchakov V.S."/>
        </authorList>
    </citation>
    <scope>NUCLEOTIDE SEQUENCE [LARGE SCALE GENOMIC DNA]</scope>
    <source>
        <strain>PM4 (JCM 30641</strain>
        <strain evidence="4">\VKM B-2940)</strain>
    </source>
</reference>
<organism evidence="2">
    <name type="scientific">Cuniculiplasma divulgatum</name>
    <dbReference type="NCBI Taxonomy" id="1673428"/>
    <lineage>
        <taxon>Archaea</taxon>
        <taxon>Methanobacteriati</taxon>
        <taxon>Thermoplasmatota</taxon>
        <taxon>Thermoplasmata</taxon>
        <taxon>Thermoplasmatales</taxon>
        <taxon>Cuniculiplasmataceae</taxon>
        <taxon>Cuniculiplasma</taxon>
    </lineage>
</organism>
<keyword evidence="1" id="KW-0812">Transmembrane</keyword>
<keyword evidence="4" id="KW-1185">Reference proteome</keyword>
<reference evidence="3" key="3">
    <citation type="submission" date="2016-06" db="EMBL/GenBank/DDBJ databases">
        <authorList>
            <person name="Olsen C.W."/>
            <person name="Carey S."/>
            <person name="Hinshaw L."/>
            <person name="Karasin A.I."/>
        </authorList>
    </citation>
    <scope>NUCLEOTIDE SEQUENCE [LARGE SCALE GENOMIC DNA]</scope>
    <source>
        <strain evidence="3">PM4</strain>
    </source>
</reference>
<keyword evidence="1" id="KW-0472">Membrane</keyword>
<sequence length="294" mass="32991">MNKKRAIFIAIIVFLLLALGIFYYTGAHKKTDIVILITPAKANVTQGSNLTFTIISTGGGLKYFSRGPGCCKDNNAYLTLKYLGPSKNAQCYRSGVPGNFNTTTCFNLKSKVPFNISYNYPDTTTEWNVTYPHTQPLENFSLGLAPVGYYKLCYPNLILCTYNVYGIPCMFKGESRVEYSTELIKVNGIDMKLNETLNSIDNGTISSRLNIINNTPKNLNLDSLNYTFFAKVSEDNNGTYTNYKLEKRTLHLNFPTNETINFNKLFISQGSNGKVIVFSFSINIFNQTLWGLIS</sequence>
<dbReference type="GeneID" id="41587750"/>
<dbReference type="KEGG" id="cdiv:CPM_0420"/>
<reference evidence="2" key="1">
    <citation type="submission" date="2016-04" db="EMBL/GenBank/DDBJ databases">
        <authorList>
            <person name="Evans L.H."/>
            <person name="Alamgir A."/>
            <person name="Owens N."/>
            <person name="Weber N.D."/>
            <person name="Virtaneva K."/>
            <person name="Barbian K."/>
            <person name="Babar A."/>
            <person name="Rosenke K."/>
        </authorList>
    </citation>
    <scope>NUCLEOTIDE SEQUENCE [LARGE SCALE GENOMIC DNA]</scope>
    <source>
        <strain evidence="2">S5</strain>
    </source>
</reference>
<dbReference type="STRING" id="1673428.CPM_0420"/>
<dbReference type="EMBL" id="LT671858">
    <property type="protein sequence ID" value="SIM42837.1"/>
    <property type="molecule type" value="Genomic_DNA"/>
</dbReference>
<dbReference type="Proteomes" id="UP000195607">
    <property type="component" value="Chromosome I"/>
</dbReference>
<evidence type="ECO:0000256" key="1">
    <source>
        <dbReference type="SAM" id="Phobius"/>
    </source>
</evidence>
<gene>
    <name evidence="3" type="ORF">CPM_0420</name>
    <name evidence="2" type="ORF">CSP5_0448</name>
</gene>
<name>A0A1N5T417_9ARCH</name>
<dbReference type="AlphaFoldDB" id="A0A1N5T417"/>
<evidence type="ECO:0000313" key="2">
    <source>
        <dbReference type="EMBL" id="SIM42837.1"/>
    </source>
</evidence>
<evidence type="ECO:0000313" key="3">
    <source>
        <dbReference type="EMBL" id="SJK84304.1"/>
    </source>
</evidence>
<keyword evidence="1" id="KW-1133">Transmembrane helix</keyword>